<evidence type="ECO:0000313" key="1">
    <source>
        <dbReference type="EMBL" id="SDI67979.1"/>
    </source>
</evidence>
<evidence type="ECO:0008006" key="3">
    <source>
        <dbReference type="Google" id="ProtNLM"/>
    </source>
</evidence>
<accession>A0A1G8MJ50</accession>
<keyword evidence="2" id="KW-1185">Reference proteome</keyword>
<dbReference type="InterPro" id="IPR021617">
    <property type="entry name" value="DUF3231"/>
</dbReference>
<evidence type="ECO:0000313" key="2">
    <source>
        <dbReference type="Proteomes" id="UP000199017"/>
    </source>
</evidence>
<reference evidence="1 2" key="1">
    <citation type="submission" date="2016-10" db="EMBL/GenBank/DDBJ databases">
        <authorList>
            <person name="de Groot N.N."/>
        </authorList>
    </citation>
    <scope>NUCLEOTIDE SEQUENCE [LARGE SCALE GENOMIC DNA]</scope>
    <source>
        <strain evidence="2">P4B,CCM 7963,CECT 7998,DSM 25260,IBRC-M 10614,KCTC 13821</strain>
    </source>
</reference>
<dbReference type="EMBL" id="FNDU01000010">
    <property type="protein sequence ID" value="SDI67979.1"/>
    <property type="molecule type" value="Genomic_DNA"/>
</dbReference>
<dbReference type="Proteomes" id="UP000199017">
    <property type="component" value="Unassembled WGS sequence"/>
</dbReference>
<sequence>METSSHIRLTSSEIATLWTSYLNNSMSICVLEYFLKTVEDEQIKSAIEDGLQYSKEYNQIITEIFNTEEFPIPQGFTETDVNLKAPRLFTDIFIINFLKSMAKIGLVTYSLSFSIVSREDVRSLYKYCTETTIKLDENSIGVLKKQGLYIRPPYISYPDKVRFVHDKSFLAGFTTHRRPLTAQEITYLFTNIDTNTLGNTLMLGFAQTAESKDVQKFIWKGQRISEKHKKQFSQKLIDEHLPTPGPWDTGVTKSTEAPFSDKLMLYMTSFLNTSGISNYGLAMGASPRHDLGLLYARLVAEIVKFSEDTADLMIEKGWLEEPPQSENRNKLMNN</sequence>
<dbReference type="OrthoDB" id="1675670at2"/>
<gene>
    <name evidence="1" type="ORF">SAMN05216352_11064</name>
</gene>
<dbReference type="STRING" id="930129.SAMN05216352_11064"/>
<organism evidence="1 2">
    <name type="scientific">Alteribacillus bidgolensis</name>
    <dbReference type="NCBI Taxonomy" id="930129"/>
    <lineage>
        <taxon>Bacteria</taxon>
        <taxon>Bacillati</taxon>
        <taxon>Bacillota</taxon>
        <taxon>Bacilli</taxon>
        <taxon>Bacillales</taxon>
        <taxon>Bacillaceae</taxon>
        <taxon>Alteribacillus</taxon>
    </lineage>
</organism>
<dbReference type="Gene3D" id="1.20.1260.10">
    <property type="match status" value="2"/>
</dbReference>
<dbReference type="InterPro" id="IPR012347">
    <property type="entry name" value="Ferritin-like"/>
</dbReference>
<dbReference type="Pfam" id="PF11553">
    <property type="entry name" value="DUF3231"/>
    <property type="match status" value="2"/>
</dbReference>
<protein>
    <recommendedName>
        <fullName evidence="3">DUF3231 family protein</fullName>
    </recommendedName>
</protein>
<dbReference type="AlphaFoldDB" id="A0A1G8MJ50"/>
<name>A0A1G8MJ50_9BACI</name>
<proteinExistence type="predicted"/>